<proteinExistence type="inferred from homology"/>
<reference evidence="2 3" key="1">
    <citation type="submission" date="2020-08" db="EMBL/GenBank/DDBJ databases">
        <title>Genomic Encyclopedia of Type Strains, Phase IV (KMG-IV): sequencing the most valuable type-strain genomes for metagenomic binning, comparative biology and taxonomic classification.</title>
        <authorList>
            <person name="Goeker M."/>
        </authorList>
    </citation>
    <scope>NUCLEOTIDE SEQUENCE [LARGE SCALE GENOMIC DNA]</scope>
    <source>
        <strain evidence="2 3">YIM 65646</strain>
    </source>
</reference>
<dbReference type="InterPro" id="IPR036689">
    <property type="entry name" value="ESAT-6-like_sf"/>
</dbReference>
<dbReference type="Gene3D" id="1.10.287.1060">
    <property type="entry name" value="ESAT-6-like"/>
    <property type="match status" value="1"/>
</dbReference>
<dbReference type="AlphaFoldDB" id="A0A841FBW8"/>
<evidence type="ECO:0000256" key="1">
    <source>
        <dbReference type="RuleBase" id="RU362001"/>
    </source>
</evidence>
<dbReference type="NCBIfam" id="TIGR03930">
    <property type="entry name" value="WXG100_ESAT6"/>
    <property type="match status" value="1"/>
</dbReference>
<organism evidence="2 3">
    <name type="scientific">Phytomonospora endophytica</name>
    <dbReference type="NCBI Taxonomy" id="714109"/>
    <lineage>
        <taxon>Bacteria</taxon>
        <taxon>Bacillati</taxon>
        <taxon>Actinomycetota</taxon>
        <taxon>Actinomycetes</taxon>
        <taxon>Micromonosporales</taxon>
        <taxon>Micromonosporaceae</taxon>
        <taxon>Phytomonospora</taxon>
    </lineage>
</organism>
<dbReference type="Pfam" id="PF06013">
    <property type="entry name" value="WXG100"/>
    <property type="match status" value="1"/>
</dbReference>
<evidence type="ECO:0000313" key="3">
    <source>
        <dbReference type="Proteomes" id="UP000548476"/>
    </source>
</evidence>
<dbReference type="RefSeq" id="WP_184785800.1">
    <property type="nucleotide sequence ID" value="NZ_BONT01000020.1"/>
</dbReference>
<keyword evidence="3" id="KW-1185">Reference proteome</keyword>
<dbReference type="InterPro" id="IPR010310">
    <property type="entry name" value="T7SS_ESAT-6-like"/>
</dbReference>
<name>A0A841FBW8_9ACTN</name>
<dbReference type="EMBL" id="JACHGT010000002">
    <property type="protein sequence ID" value="MBB6032865.1"/>
    <property type="molecule type" value="Genomic_DNA"/>
</dbReference>
<comment type="caution">
    <text evidence="2">The sequence shown here is derived from an EMBL/GenBank/DDBJ whole genome shotgun (WGS) entry which is preliminary data.</text>
</comment>
<dbReference type="SUPFAM" id="SSF140453">
    <property type="entry name" value="EsxAB dimer-like"/>
    <property type="match status" value="1"/>
</dbReference>
<evidence type="ECO:0000313" key="2">
    <source>
        <dbReference type="EMBL" id="MBB6032865.1"/>
    </source>
</evidence>
<gene>
    <name evidence="2" type="ORF">HNR73_000712</name>
</gene>
<protein>
    <recommendedName>
        <fullName evidence="1">ESAT-6-like protein</fullName>
    </recommendedName>
</protein>
<comment type="similarity">
    <text evidence="1">Belongs to the WXG100 family.</text>
</comment>
<dbReference type="Proteomes" id="UP000548476">
    <property type="component" value="Unassembled WGS sequence"/>
</dbReference>
<sequence length="96" mass="10344">MTEMKVDPGALEVAASEIKGASAQLESILSGLASKLTRLTSDWEGADMEAYNQTKQEWDKAAEGLNAVLEKVGTTVQQAKEEYVATEAHNAGRFQV</sequence>
<accession>A0A841FBW8</accession>